<evidence type="ECO:0000313" key="9">
    <source>
        <dbReference type="EMBL" id="OBT92940.2"/>
    </source>
</evidence>
<dbReference type="GeneID" id="28842286"/>
<dbReference type="AlphaFoldDB" id="A0A1B8GAT9"/>
<comment type="similarity">
    <text evidence="6">Belongs to the WD repeat WDR6 family.</text>
</comment>
<evidence type="ECO:0000256" key="3">
    <source>
        <dbReference type="ARBA" id="ARBA00022574"/>
    </source>
</evidence>
<name>A0A1B8GAT9_9PEZI</name>
<feature type="region of interest" description="Disordered" evidence="8">
    <location>
        <begin position="457"/>
        <end position="498"/>
    </location>
</feature>
<comment type="subcellular location">
    <subcellularLocation>
        <location evidence="1">Cytoplasm</location>
    </subcellularLocation>
</comment>
<dbReference type="RefSeq" id="XP_059319362.1">
    <property type="nucleotide sequence ID" value="XM_059464014.1"/>
</dbReference>
<dbReference type="InterPro" id="IPR015943">
    <property type="entry name" value="WD40/YVTN_repeat-like_dom_sf"/>
</dbReference>
<feature type="repeat" description="WD" evidence="7">
    <location>
        <begin position="208"/>
        <end position="250"/>
    </location>
</feature>
<sequence length="1195" mass="129276">MAIQHVYSLEPITALAYYRQAEIIGQNELLLVGEGAFLKIYEVKSSKLIAQCRVFNSQTVHGIAAQGDQGSGDGLIAIWGGRSFTLLDDVDLKNIISGDKSSLVSNEKVAPDWLLACAISPFDASGGCIFITAHSVPLHVLPLDGSKQLSVRRLSSPSRSILYSANIVWSSESSIMVAAGTVFGEIEIIALKMSISDSTESSEILFTFTGHEGSIFGVQISPEIRGPDGQLTRLLASCSDDRTIRLWDLSPLNSNPTDPPLTKRMLKDTGFGGVVPDSQGMLSEKLCIATAMGEHASRIWQVKFITPKEPESEKATPVNVLSFGEDSTVQQWALDGWSKASSDNATQDALGLEKITLKPKATLAHIQEFSHHTGKHIWSSSLLATGQLQSRLATGGADGAVSVFDVFLGGQQADQETEQMAHGSLADELPERHRHPRSWIKSLDDLVEPLPPAAVVEEPVVEQAPVITESKDGSPEDAEKSKKKKKKKKPPAAPKDSFNKYALVGPNKVLFTTNSGRVVVQSDAPTNPWPELSLPVGSESDLKSYSVVTGIPEHGIAILAGANGKVYMHSPSRGVEQIADLKHKVAGLFYISRTSSDNLLVLATLLGSSEASVITLRPASLEKVDVQTIHLPPAFVVTSAGEVCDLIILGSRNGKIAVYNLDAGANELIVALDESFKCHDAITSVVRVPESFETPGRFIVTARDGTYAIFLALVNPLNDEEALTLLVLIHQTSLPFGPMIEGASFCGTSLIVHGFRSKTFIVWNETEQREICRVDCGGAHRSYVYSLLPQYSGTYFAYTKASKLHIHEQYHPSHNVLKPGGHGREIKTCAISPDQQFIATAAEDTNIRIWDYDDDHDNALGERLQCHVTLRKHSAGVQHLQWAPSSDKTHYLFSGGGCEEFNVWAVTRVLGEELGAVCEATLDDLSEDRDLRIMGFDINAMSNPVEVNIAKTESMYLIVIAFSDSTIRGYWYTKADGFEKFGEGRYTSSCITQIKLMVSVESGSSILTASTDGHLALWSLGDDGEDNDDDGDEVAKFSVTKRIKVHQSAILSFDTLTIGPDGFIIATGGDDNAVSLAYLNGDEFALQLTVPSAHAAAVSGLGFVSHSHDSETQTGIFRFCTVGGDQKLKNWEFKAVVEQEHGAFKLSELVWQEAGVSDMTTTTNVPDAAGVAIFGGHCSHIHCLVYGNGMEVFDA</sequence>
<dbReference type="InterPro" id="IPR011047">
    <property type="entry name" value="Quinoprotein_ADH-like_sf"/>
</dbReference>
<evidence type="ECO:0000256" key="5">
    <source>
        <dbReference type="ARBA" id="ARBA00022737"/>
    </source>
</evidence>
<dbReference type="STRING" id="342668.A0A1B8GAT9"/>
<dbReference type="Gene3D" id="2.130.10.10">
    <property type="entry name" value="YVTN repeat-like/Quinoprotein amine dehydrogenase"/>
    <property type="match status" value="4"/>
</dbReference>
<reference evidence="9 10" key="1">
    <citation type="submission" date="2016-03" db="EMBL/GenBank/DDBJ databases">
        <title>Comparative genomics of Pseudogymnoascus destructans, the fungus causing white-nose syndrome of bats.</title>
        <authorList>
            <person name="Palmer J.M."/>
            <person name="Drees K.P."/>
            <person name="Foster J.T."/>
            <person name="Lindner D.L."/>
        </authorList>
    </citation>
    <scope>NUCLEOTIDE SEQUENCE [LARGE SCALE GENOMIC DNA]</scope>
    <source>
        <strain evidence="9 10">UAMH 10579</strain>
    </source>
</reference>
<protein>
    <recommendedName>
        <fullName evidence="11">WD40 repeat-like protein</fullName>
    </recommendedName>
</protein>
<keyword evidence="2" id="KW-0963">Cytoplasm</keyword>
<dbReference type="Pfam" id="PF00400">
    <property type="entry name" value="WD40"/>
    <property type="match status" value="2"/>
</dbReference>
<feature type="repeat" description="WD" evidence="7">
    <location>
        <begin position="819"/>
        <end position="851"/>
    </location>
</feature>
<dbReference type="EMBL" id="KV460260">
    <property type="protein sequence ID" value="OBT92940.2"/>
    <property type="molecule type" value="Genomic_DNA"/>
</dbReference>
<keyword evidence="10" id="KW-1185">Reference proteome</keyword>
<dbReference type="InterPro" id="IPR001680">
    <property type="entry name" value="WD40_rpt"/>
</dbReference>
<evidence type="ECO:0000256" key="8">
    <source>
        <dbReference type="SAM" id="MobiDB-lite"/>
    </source>
</evidence>
<dbReference type="InterPro" id="IPR019775">
    <property type="entry name" value="WD40_repeat_CS"/>
</dbReference>
<dbReference type="SUPFAM" id="SSF50998">
    <property type="entry name" value="Quinoprotein alcohol dehydrogenase-like"/>
    <property type="match status" value="2"/>
</dbReference>
<organism evidence="9 10">
    <name type="scientific">Pseudogymnoascus verrucosus</name>
    <dbReference type="NCBI Taxonomy" id="342668"/>
    <lineage>
        <taxon>Eukaryota</taxon>
        <taxon>Fungi</taxon>
        <taxon>Dikarya</taxon>
        <taxon>Ascomycota</taxon>
        <taxon>Pezizomycotina</taxon>
        <taxon>Leotiomycetes</taxon>
        <taxon>Thelebolales</taxon>
        <taxon>Thelebolaceae</taxon>
        <taxon>Pseudogymnoascus</taxon>
    </lineage>
</organism>
<feature type="compositionally biased region" description="Low complexity" evidence="8">
    <location>
        <begin position="457"/>
        <end position="466"/>
    </location>
</feature>
<feature type="compositionally biased region" description="Basic residues" evidence="8">
    <location>
        <begin position="481"/>
        <end position="490"/>
    </location>
</feature>
<evidence type="ECO:0000256" key="1">
    <source>
        <dbReference type="ARBA" id="ARBA00004496"/>
    </source>
</evidence>
<dbReference type="InterPro" id="IPR020472">
    <property type="entry name" value="WD40_PAC1"/>
</dbReference>
<keyword evidence="5" id="KW-0677">Repeat</keyword>
<keyword evidence="3 7" id="KW-0853">WD repeat</keyword>
<keyword evidence="4" id="KW-0819">tRNA processing</keyword>
<accession>A0A1B8GAT9</accession>
<dbReference type="Proteomes" id="UP000091956">
    <property type="component" value="Unassembled WGS sequence"/>
</dbReference>
<evidence type="ECO:0000313" key="10">
    <source>
        <dbReference type="Proteomes" id="UP000091956"/>
    </source>
</evidence>
<dbReference type="PRINTS" id="PR00320">
    <property type="entry name" value="GPROTEINBRPT"/>
</dbReference>
<evidence type="ECO:0000256" key="7">
    <source>
        <dbReference type="PROSITE-ProRule" id="PRU00221"/>
    </source>
</evidence>
<dbReference type="PROSITE" id="PS50082">
    <property type="entry name" value="WD_REPEATS_2"/>
    <property type="match status" value="2"/>
</dbReference>
<evidence type="ECO:0008006" key="11">
    <source>
        <dbReference type="Google" id="ProtNLM"/>
    </source>
</evidence>
<reference evidence="10" key="2">
    <citation type="journal article" date="2018" name="Nat. Commun.">
        <title>Extreme sensitivity to ultraviolet light in the fungal pathogen causing white-nose syndrome of bats.</title>
        <authorList>
            <person name="Palmer J.M."/>
            <person name="Drees K.P."/>
            <person name="Foster J.T."/>
            <person name="Lindner D.L."/>
        </authorList>
    </citation>
    <scope>NUCLEOTIDE SEQUENCE [LARGE SCALE GENOMIC DNA]</scope>
    <source>
        <strain evidence="10">UAMH 10579</strain>
    </source>
</reference>
<proteinExistence type="inferred from homology"/>
<evidence type="ECO:0000256" key="4">
    <source>
        <dbReference type="ARBA" id="ARBA00022694"/>
    </source>
</evidence>
<dbReference type="GO" id="GO:0005737">
    <property type="term" value="C:cytoplasm"/>
    <property type="evidence" value="ECO:0007669"/>
    <property type="project" value="UniProtKB-SubCell"/>
</dbReference>
<dbReference type="InterPro" id="IPR051973">
    <property type="entry name" value="tRNA_Anticodon_Mtase-Reg"/>
</dbReference>
<evidence type="ECO:0000256" key="2">
    <source>
        <dbReference type="ARBA" id="ARBA00022490"/>
    </source>
</evidence>
<dbReference type="SMART" id="SM00320">
    <property type="entry name" value="WD40"/>
    <property type="match status" value="8"/>
</dbReference>
<dbReference type="PROSITE" id="PS50294">
    <property type="entry name" value="WD_REPEATS_REGION"/>
    <property type="match status" value="2"/>
</dbReference>
<dbReference type="PANTHER" id="PTHR14344:SF3">
    <property type="entry name" value="WD REPEAT-CONTAINING PROTEIN 6"/>
    <property type="match status" value="1"/>
</dbReference>
<feature type="compositionally biased region" description="Basic and acidic residues" evidence="8">
    <location>
        <begin position="469"/>
        <end position="480"/>
    </location>
</feature>
<dbReference type="GO" id="GO:0030488">
    <property type="term" value="P:tRNA methylation"/>
    <property type="evidence" value="ECO:0007669"/>
    <property type="project" value="TreeGrafter"/>
</dbReference>
<dbReference type="PROSITE" id="PS00678">
    <property type="entry name" value="WD_REPEATS_1"/>
    <property type="match status" value="1"/>
</dbReference>
<evidence type="ECO:0000256" key="6">
    <source>
        <dbReference type="ARBA" id="ARBA00038255"/>
    </source>
</evidence>
<gene>
    <name evidence="9" type="ORF">VE01_08900</name>
</gene>
<dbReference type="InterPro" id="IPR036322">
    <property type="entry name" value="WD40_repeat_dom_sf"/>
</dbReference>
<dbReference type="PANTHER" id="PTHR14344">
    <property type="entry name" value="WD REPEAT PROTEIN"/>
    <property type="match status" value="1"/>
</dbReference>
<dbReference type="SUPFAM" id="SSF50978">
    <property type="entry name" value="WD40 repeat-like"/>
    <property type="match status" value="1"/>
</dbReference>